<name>A0ABY8S322_9GAMM</name>
<gene>
    <name evidence="2" type="ORF">QLH32_17510</name>
</gene>
<dbReference type="SUPFAM" id="SSF46689">
    <property type="entry name" value="Homeodomain-like"/>
    <property type="match status" value="1"/>
</dbReference>
<evidence type="ECO:0000313" key="3">
    <source>
        <dbReference type="Proteomes" id="UP001229836"/>
    </source>
</evidence>
<dbReference type="Proteomes" id="UP001229836">
    <property type="component" value="Chromosome"/>
</dbReference>
<protein>
    <submittedName>
        <fullName evidence="2">Mor transcription activator family protein</fullName>
    </submittedName>
</protein>
<dbReference type="RefSeq" id="WP_283267315.1">
    <property type="nucleotide sequence ID" value="NZ_CP125669.1"/>
</dbReference>
<evidence type="ECO:0000259" key="1">
    <source>
        <dbReference type="Pfam" id="PF08765"/>
    </source>
</evidence>
<organism evidence="2 3">
    <name type="scientific">Acinetobacter corruptisaponis</name>
    <dbReference type="NCBI Taxonomy" id="3045147"/>
    <lineage>
        <taxon>Bacteria</taxon>
        <taxon>Pseudomonadati</taxon>
        <taxon>Pseudomonadota</taxon>
        <taxon>Gammaproteobacteria</taxon>
        <taxon>Moraxellales</taxon>
        <taxon>Moraxellaceae</taxon>
        <taxon>Acinetobacter</taxon>
    </lineage>
</organism>
<proteinExistence type="predicted"/>
<dbReference type="InterPro" id="IPR009057">
    <property type="entry name" value="Homeodomain-like_sf"/>
</dbReference>
<evidence type="ECO:0000313" key="2">
    <source>
        <dbReference type="EMBL" id="WHP05776.1"/>
    </source>
</evidence>
<dbReference type="Pfam" id="PF08765">
    <property type="entry name" value="Mor"/>
    <property type="match status" value="1"/>
</dbReference>
<sequence>MSHSHVFQKVIDLIGVHAAIRLVRLKGGQDITFPLVGNLHYLHWLVVEVGMDNAITMCKEFRGESLKLPIEVNALLQLRNQAIADEFTAGESISSIAKRYGVDRKLVQTILDKSGLREATPADANNNQIDWVNGP</sequence>
<dbReference type="EMBL" id="CP125669">
    <property type="protein sequence ID" value="WHP05776.1"/>
    <property type="molecule type" value="Genomic_DNA"/>
</dbReference>
<feature type="domain" description="Mor transcription activator" evidence="1">
    <location>
        <begin position="48"/>
        <end position="114"/>
    </location>
</feature>
<dbReference type="InterPro" id="IPR014875">
    <property type="entry name" value="Mor_transcription_activator"/>
</dbReference>
<reference evidence="2 3" key="1">
    <citation type="submission" date="2023-05" db="EMBL/GenBank/DDBJ databases">
        <title>The complete genome of Acinetobacter sp. nov KCTC 92772.</title>
        <authorList>
            <person name="Zhou G."/>
        </authorList>
    </citation>
    <scope>NUCLEOTIDE SEQUENCE [LARGE SCALE GENOMIC DNA]</scope>
    <source>
        <strain evidence="2 3">KCTC 92772</strain>
    </source>
</reference>
<accession>A0ABY8S322</accession>
<keyword evidence="3" id="KW-1185">Reference proteome</keyword>